<feature type="compositionally biased region" description="Polar residues" evidence="1">
    <location>
        <begin position="441"/>
        <end position="460"/>
    </location>
</feature>
<dbReference type="SUPFAM" id="SSF52087">
    <property type="entry name" value="CRAL/TRIO domain"/>
    <property type="match status" value="1"/>
</dbReference>
<feature type="compositionally biased region" description="Basic and acidic residues" evidence="1">
    <location>
        <begin position="176"/>
        <end position="194"/>
    </location>
</feature>
<dbReference type="InterPro" id="IPR011074">
    <property type="entry name" value="CRAL/TRIO_N_dom"/>
</dbReference>
<reference evidence="3" key="1">
    <citation type="submission" date="2021-03" db="EMBL/GenBank/DDBJ databases">
        <authorList>
            <person name="Tagirdzhanova G."/>
        </authorList>
    </citation>
    <scope>NUCLEOTIDE SEQUENCE</scope>
</reference>
<feature type="region of interest" description="Disordered" evidence="1">
    <location>
        <begin position="484"/>
        <end position="539"/>
    </location>
</feature>
<feature type="domain" description="CRAL-TRIO" evidence="2">
    <location>
        <begin position="130"/>
        <end position="336"/>
    </location>
</feature>
<dbReference type="InterPro" id="IPR001251">
    <property type="entry name" value="CRAL-TRIO_dom"/>
</dbReference>
<dbReference type="InterPro" id="IPR036273">
    <property type="entry name" value="CRAL/TRIO_N_dom_sf"/>
</dbReference>
<keyword evidence="4" id="KW-1185">Reference proteome</keyword>
<dbReference type="SMART" id="SM00516">
    <property type="entry name" value="SEC14"/>
    <property type="match status" value="1"/>
</dbReference>
<feature type="compositionally biased region" description="Polar residues" evidence="1">
    <location>
        <begin position="485"/>
        <end position="494"/>
    </location>
</feature>
<dbReference type="SUPFAM" id="SSF46938">
    <property type="entry name" value="CRAL/TRIO N-terminal domain"/>
    <property type="match status" value="1"/>
</dbReference>
<evidence type="ECO:0000256" key="1">
    <source>
        <dbReference type="SAM" id="MobiDB-lite"/>
    </source>
</evidence>
<dbReference type="PANTHER" id="PTHR45657:SF3">
    <property type="entry name" value="TRANSPORTER, PUTATIVE (AFU_ORTHOLOGUE AFUA_5G09260)-RELATED"/>
    <property type="match status" value="1"/>
</dbReference>
<dbReference type="OrthoDB" id="30289at2759"/>
<comment type="caution">
    <text evidence="3">The sequence shown here is derived from an EMBL/GenBank/DDBJ whole genome shotgun (WGS) entry which is preliminary data.</text>
</comment>
<protein>
    <recommendedName>
        <fullName evidence="2">CRAL-TRIO domain-containing protein</fullName>
    </recommendedName>
</protein>
<dbReference type="PROSITE" id="PS50191">
    <property type="entry name" value="CRAL_TRIO"/>
    <property type="match status" value="1"/>
</dbReference>
<dbReference type="Gene3D" id="3.40.525.10">
    <property type="entry name" value="CRAL-TRIO lipid binding domain"/>
    <property type="match status" value="1"/>
</dbReference>
<feature type="compositionally biased region" description="Basic and acidic residues" evidence="1">
    <location>
        <begin position="495"/>
        <end position="506"/>
    </location>
</feature>
<feature type="region of interest" description="Disordered" evidence="1">
    <location>
        <begin position="418"/>
        <end position="460"/>
    </location>
</feature>
<evidence type="ECO:0000313" key="3">
    <source>
        <dbReference type="EMBL" id="CAF9913420.1"/>
    </source>
</evidence>
<sequence length="539" mass="59156">MASPAAPRSGVDPVKRVMSSSSGQSMGKIGKVTSNVTKRGEFGFPNGHLGYLTPEQDNALEEFKKMITAEGLYTPGKDDKLPSHSDALLLRFVRARRFVPKDALGQFKDTEQWRKLNGLVDLYMNIDVDDYDESRRHYPQWLGRRDKRGMPLYLYRVGALDSKTMSAYTKSASEIRMAEPEGTTTEKKAKDSNSKQKTPPRLLRLFALYENLAGPMFKICTSLADRPNPETPITQSNNIVDISNVGLKQFWNLRGHMQDASTLATAHYPETLDRIFIVGAPSFFPTVWGWIKRWFDPITVSKIFILSDAQAFSVLSQFIATENIPKQYGGTLDFQYGDVATIDPDYADRITWKDDGSSGTKNAKGELRRWPKGPTQWIERDDGKWDLLAVGSSGGKQRREVVASMEFDGELGGWADHSIHHPRGLKHQQGSNGIADENVRGSATSNASPIPPQAATNASLPIRTTTTDNNTLNSTLLPIAVPGAATTTSNGHVSHSTDTKTTEDLSAKLPPEPAADSAQPVPLAAIAQPLPGGDETLKG</sequence>
<evidence type="ECO:0000259" key="2">
    <source>
        <dbReference type="PROSITE" id="PS50191"/>
    </source>
</evidence>
<dbReference type="EMBL" id="CAJPDQ010000008">
    <property type="protein sequence ID" value="CAF9913420.1"/>
    <property type="molecule type" value="Genomic_DNA"/>
</dbReference>
<name>A0A8H3IAF1_9LECA</name>
<dbReference type="AlphaFoldDB" id="A0A8H3IAF1"/>
<proteinExistence type="predicted"/>
<dbReference type="Pfam" id="PF00650">
    <property type="entry name" value="CRAL_TRIO"/>
    <property type="match status" value="1"/>
</dbReference>
<dbReference type="SMART" id="SM01100">
    <property type="entry name" value="CRAL_TRIO_N"/>
    <property type="match status" value="1"/>
</dbReference>
<dbReference type="InterPro" id="IPR051026">
    <property type="entry name" value="PI/PC_transfer"/>
</dbReference>
<organism evidence="3 4">
    <name type="scientific">Gomphillus americanus</name>
    <dbReference type="NCBI Taxonomy" id="1940652"/>
    <lineage>
        <taxon>Eukaryota</taxon>
        <taxon>Fungi</taxon>
        <taxon>Dikarya</taxon>
        <taxon>Ascomycota</taxon>
        <taxon>Pezizomycotina</taxon>
        <taxon>Lecanoromycetes</taxon>
        <taxon>OSLEUM clade</taxon>
        <taxon>Ostropomycetidae</taxon>
        <taxon>Ostropales</taxon>
        <taxon>Graphidaceae</taxon>
        <taxon>Gomphilloideae</taxon>
        <taxon>Gomphillus</taxon>
    </lineage>
</organism>
<accession>A0A8H3IAF1</accession>
<feature type="region of interest" description="Disordered" evidence="1">
    <location>
        <begin position="171"/>
        <end position="197"/>
    </location>
</feature>
<dbReference type="Pfam" id="PF03765">
    <property type="entry name" value="CRAL_TRIO_N"/>
    <property type="match status" value="1"/>
</dbReference>
<evidence type="ECO:0000313" key="4">
    <source>
        <dbReference type="Proteomes" id="UP000664169"/>
    </source>
</evidence>
<dbReference type="PANTHER" id="PTHR45657">
    <property type="entry name" value="CRAL-TRIO DOMAIN-CONTAINING PROTEIN YKL091C-RELATED"/>
    <property type="match status" value="1"/>
</dbReference>
<dbReference type="InterPro" id="IPR036865">
    <property type="entry name" value="CRAL-TRIO_dom_sf"/>
</dbReference>
<feature type="region of interest" description="Disordered" evidence="1">
    <location>
        <begin position="353"/>
        <end position="375"/>
    </location>
</feature>
<dbReference type="CDD" id="cd00170">
    <property type="entry name" value="SEC14"/>
    <property type="match status" value="1"/>
</dbReference>
<gene>
    <name evidence="3" type="ORF">GOMPHAMPRED_007905</name>
</gene>
<dbReference type="Proteomes" id="UP000664169">
    <property type="component" value="Unassembled WGS sequence"/>
</dbReference>
<dbReference type="Gene3D" id="1.10.8.20">
    <property type="entry name" value="N-terminal domain of phosphatidylinositol transfer protein sec14p"/>
    <property type="match status" value="1"/>
</dbReference>
<feature type="region of interest" description="Disordered" evidence="1">
    <location>
        <begin position="1"/>
        <end position="30"/>
    </location>
</feature>